<evidence type="ECO:0000313" key="2">
    <source>
        <dbReference type="Proteomes" id="UP001367676"/>
    </source>
</evidence>
<accession>A0AAN9Y3M8</accession>
<gene>
    <name evidence="1" type="ORF">V9T40_002239</name>
</gene>
<proteinExistence type="predicted"/>
<comment type="caution">
    <text evidence="1">The sequence shown here is derived from an EMBL/GenBank/DDBJ whole genome shotgun (WGS) entry which is preliminary data.</text>
</comment>
<reference evidence="1 2" key="1">
    <citation type="submission" date="2024-03" db="EMBL/GenBank/DDBJ databases">
        <title>Adaptation during the transition from Ophiocordyceps entomopathogen to insect associate is accompanied by gene loss and intensified selection.</title>
        <authorList>
            <person name="Ward C.M."/>
            <person name="Onetto C.A."/>
            <person name="Borneman A.R."/>
        </authorList>
    </citation>
    <scope>NUCLEOTIDE SEQUENCE [LARGE SCALE GENOMIC DNA]</scope>
    <source>
        <strain evidence="1">AWRI1</strain>
        <tissue evidence="1">Single Adult Female</tissue>
    </source>
</reference>
<dbReference type="EMBL" id="JBBCAQ010000022">
    <property type="protein sequence ID" value="KAK7590626.1"/>
    <property type="molecule type" value="Genomic_DNA"/>
</dbReference>
<organism evidence="1 2">
    <name type="scientific">Parthenolecanium corni</name>
    <dbReference type="NCBI Taxonomy" id="536013"/>
    <lineage>
        <taxon>Eukaryota</taxon>
        <taxon>Metazoa</taxon>
        <taxon>Ecdysozoa</taxon>
        <taxon>Arthropoda</taxon>
        <taxon>Hexapoda</taxon>
        <taxon>Insecta</taxon>
        <taxon>Pterygota</taxon>
        <taxon>Neoptera</taxon>
        <taxon>Paraneoptera</taxon>
        <taxon>Hemiptera</taxon>
        <taxon>Sternorrhyncha</taxon>
        <taxon>Coccoidea</taxon>
        <taxon>Coccidae</taxon>
        <taxon>Parthenolecanium</taxon>
    </lineage>
</organism>
<keyword evidence="2" id="KW-1185">Reference proteome</keyword>
<evidence type="ECO:0000313" key="1">
    <source>
        <dbReference type="EMBL" id="KAK7590626.1"/>
    </source>
</evidence>
<dbReference type="Proteomes" id="UP001367676">
    <property type="component" value="Unassembled WGS sequence"/>
</dbReference>
<dbReference type="AlphaFoldDB" id="A0AAN9Y3M8"/>
<protein>
    <submittedName>
        <fullName evidence="1">Uncharacterized protein</fullName>
    </submittedName>
</protein>
<sequence>MQFEFSCIMRSAFLVIGCFAIVHCWRNTSGIKLNFKPTQNTAFGNRGRSSIEIGKGFGTKETSMISTVATIPEEQIYQVSRSPPVRDYKNALNLTVGLVLPFKQFGSREYVKSITSTIVGLKKKQFRLNHVIEMFIVTPSPTRKF</sequence>
<name>A0AAN9Y3M8_9HEMI</name>